<reference evidence="2 3" key="1">
    <citation type="submission" date="2019-02" db="EMBL/GenBank/DDBJ databases">
        <title>Prokaryotic population dynamics and viral predation in marine succession experiment using metagenomics: the confinement effect.</title>
        <authorList>
            <person name="Haro-Moreno J.M."/>
            <person name="Rodriguez-Valera F."/>
            <person name="Lopez-Perez M."/>
        </authorList>
    </citation>
    <scope>NUCLEOTIDE SEQUENCE [LARGE SCALE GENOMIC DNA]</scope>
    <source>
        <strain evidence="2">MED-G170</strain>
    </source>
</reference>
<dbReference type="PROSITE" id="PS00166">
    <property type="entry name" value="ENOYL_COA_HYDRATASE"/>
    <property type="match status" value="1"/>
</dbReference>
<protein>
    <submittedName>
        <fullName evidence="2">Enoyl-CoA hydratase</fullName>
    </submittedName>
</protein>
<proteinExistence type="inferred from homology"/>
<dbReference type="CDD" id="cd06558">
    <property type="entry name" value="crotonase-like"/>
    <property type="match status" value="1"/>
</dbReference>
<name>A0A520MGF4_9GAMM</name>
<evidence type="ECO:0000313" key="2">
    <source>
        <dbReference type="EMBL" id="RZO20308.1"/>
    </source>
</evidence>
<dbReference type="Proteomes" id="UP000315889">
    <property type="component" value="Unassembled WGS sequence"/>
</dbReference>
<dbReference type="GO" id="GO:0003824">
    <property type="term" value="F:catalytic activity"/>
    <property type="evidence" value="ECO:0007669"/>
    <property type="project" value="InterPro"/>
</dbReference>
<evidence type="ECO:0000256" key="1">
    <source>
        <dbReference type="RuleBase" id="RU003707"/>
    </source>
</evidence>
<gene>
    <name evidence="2" type="ORF">EVB03_05165</name>
</gene>
<dbReference type="PANTHER" id="PTHR43459">
    <property type="entry name" value="ENOYL-COA HYDRATASE"/>
    <property type="match status" value="1"/>
</dbReference>
<dbReference type="InterPro" id="IPR001753">
    <property type="entry name" value="Enoyl-CoA_hydra/iso"/>
</dbReference>
<dbReference type="SUPFAM" id="SSF52096">
    <property type="entry name" value="ClpP/crotonase"/>
    <property type="match status" value="1"/>
</dbReference>
<comment type="similarity">
    <text evidence="1">Belongs to the enoyl-CoA hydratase/isomerase family.</text>
</comment>
<dbReference type="InterPro" id="IPR029045">
    <property type="entry name" value="ClpP/crotonase-like_dom_sf"/>
</dbReference>
<sequence length="250" mass="27379">MSLVLFEIRDNIALLTLNNPDKRNMLTLEVCEMIVDYVDQAEKHPDVKALIVTGNGPTFCAGGQLSDITPDKLMLENIYSGFLCIAQCELPTIAAVNGPAVGAGFNMAVGCDVRIVTDNARFEPRFFGLGLHPGGGNTWMLRQLANWNTAAGMLLFSQSISGQESVDKGLAWKCVPSDELVDEAFAFTKNIRSLPKELLIRTKQTLREAGSTNSHSDIVDLETAQQVWSIKQPFARDAINAMMKKISSSR</sequence>
<dbReference type="Pfam" id="PF00378">
    <property type="entry name" value="ECH_1"/>
    <property type="match status" value="1"/>
</dbReference>
<evidence type="ECO:0000313" key="3">
    <source>
        <dbReference type="Proteomes" id="UP000315889"/>
    </source>
</evidence>
<dbReference type="PANTHER" id="PTHR43459:SF1">
    <property type="entry name" value="EG:BACN32G11.4 PROTEIN"/>
    <property type="match status" value="1"/>
</dbReference>
<organism evidence="2 3">
    <name type="scientific">SAR92 clade bacterium</name>
    <dbReference type="NCBI Taxonomy" id="2315479"/>
    <lineage>
        <taxon>Bacteria</taxon>
        <taxon>Pseudomonadati</taxon>
        <taxon>Pseudomonadota</taxon>
        <taxon>Gammaproteobacteria</taxon>
        <taxon>Cellvibrionales</taxon>
        <taxon>Porticoccaceae</taxon>
        <taxon>SAR92 clade</taxon>
    </lineage>
</organism>
<comment type="caution">
    <text evidence="2">The sequence shown here is derived from an EMBL/GenBank/DDBJ whole genome shotgun (WGS) entry which is preliminary data.</text>
</comment>
<dbReference type="EMBL" id="SHBP01000005">
    <property type="protein sequence ID" value="RZO20308.1"/>
    <property type="molecule type" value="Genomic_DNA"/>
</dbReference>
<dbReference type="AlphaFoldDB" id="A0A520MGF4"/>
<dbReference type="InterPro" id="IPR018376">
    <property type="entry name" value="Enoyl-CoA_hyd/isom_CS"/>
</dbReference>
<dbReference type="Gene3D" id="3.90.226.10">
    <property type="entry name" value="2-enoyl-CoA Hydratase, Chain A, domain 1"/>
    <property type="match status" value="1"/>
</dbReference>
<accession>A0A520MGF4</accession>